<protein>
    <recommendedName>
        <fullName evidence="3">Lipoprotein</fullName>
    </recommendedName>
</protein>
<dbReference type="EMBL" id="VKID01000001">
    <property type="protein sequence ID" value="TRY00385.1"/>
    <property type="molecule type" value="Genomic_DNA"/>
</dbReference>
<sequence>MKKIMIVIGLCFLFILVGCTTNNNRDISYSYVFIGEDERTFQTTLTTKNELDSIKQKINVIENNLKEITLDEPDYNQSTVSTFGFSYNEYRGGRYYYYTFALYYKIVDSKLEYTIHKNKQEMRVRVHSKVLMEYIYSSKEEGTLVNYTFGLYYNETPNGLQTQKYILKISESDDNLVYKFGGFTLTNSNY</sequence>
<dbReference type="PROSITE" id="PS51257">
    <property type="entry name" value="PROKAR_LIPOPROTEIN"/>
    <property type="match status" value="1"/>
</dbReference>
<name>A0A553IJM9_ACHLA</name>
<dbReference type="RefSeq" id="WP_012242118.1">
    <property type="nucleotide sequence ID" value="NZ_JACAOE010000001.1"/>
</dbReference>
<evidence type="ECO:0008006" key="3">
    <source>
        <dbReference type="Google" id="ProtNLM"/>
    </source>
</evidence>
<proteinExistence type="predicted"/>
<evidence type="ECO:0000313" key="2">
    <source>
        <dbReference type="Proteomes" id="UP000315938"/>
    </source>
</evidence>
<dbReference type="AlphaFoldDB" id="A0A553IJM9"/>
<organism evidence="1 2">
    <name type="scientific">Acholeplasma laidlawii</name>
    <dbReference type="NCBI Taxonomy" id="2148"/>
    <lineage>
        <taxon>Bacteria</taxon>
        <taxon>Bacillati</taxon>
        <taxon>Mycoplasmatota</taxon>
        <taxon>Mollicutes</taxon>
        <taxon>Acholeplasmatales</taxon>
        <taxon>Acholeplasmataceae</taxon>
        <taxon>Acholeplasma</taxon>
    </lineage>
</organism>
<reference evidence="1 2" key="1">
    <citation type="submission" date="2019-07" db="EMBL/GenBank/DDBJ databases">
        <title>Genome sequence of Acholeplasma laidlawii strain with increased resistance to erythromycin.</title>
        <authorList>
            <person name="Medvedeva E.S."/>
            <person name="Baranova N.B."/>
            <person name="Siniagina M.N."/>
            <person name="Mouzykantov A."/>
            <person name="Chernova O.A."/>
            <person name="Chernov V.M."/>
        </authorList>
    </citation>
    <scope>NUCLEOTIDE SEQUENCE [LARGE SCALE GENOMIC DNA]</scope>
    <source>
        <strain evidence="1 2">PG8REry</strain>
    </source>
</reference>
<dbReference type="Proteomes" id="UP000315938">
    <property type="component" value="Unassembled WGS sequence"/>
</dbReference>
<gene>
    <name evidence="1" type="ORF">FNV44_04855</name>
</gene>
<comment type="caution">
    <text evidence="1">The sequence shown here is derived from an EMBL/GenBank/DDBJ whole genome shotgun (WGS) entry which is preliminary data.</text>
</comment>
<accession>A0A553IJM9</accession>
<evidence type="ECO:0000313" key="1">
    <source>
        <dbReference type="EMBL" id="TRY00385.1"/>
    </source>
</evidence>
<dbReference type="GeneID" id="41338354"/>